<dbReference type="AlphaFoldDB" id="A0A2V5KAN6"/>
<dbReference type="RefSeq" id="WP_110843340.1">
    <property type="nucleotide sequence ID" value="NZ_QJVJ01000016.1"/>
</dbReference>
<keyword evidence="3" id="KW-1185">Reference proteome</keyword>
<comment type="caution">
    <text evidence="2">The sequence shown here is derived from an EMBL/GenBank/DDBJ whole genome shotgun (WGS) entry which is preliminary data.</text>
</comment>
<dbReference type="OrthoDB" id="2502968at2"/>
<proteinExistence type="predicted"/>
<evidence type="ECO:0000313" key="3">
    <source>
        <dbReference type="Proteomes" id="UP000247476"/>
    </source>
</evidence>
<dbReference type="Gene3D" id="3.30.379.10">
    <property type="entry name" value="Chitobiase/beta-hexosaminidase domain 2-like"/>
    <property type="match status" value="1"/>
</dbReference>
<dbReference type="EMBL" id="QJVJ01000016">
    <property type="protein sequence ID" value="PYI50880.1"/>
    <property type="molecule type" value="Genomic_DNA"/>
</dbReference>
<evidence type="ECO:0000313" key="2">
    <source>
        <dbReference type="EMBL" id="PYI50880.1"/>
    </source>
</evidence>
<dbReference type="SUPFAM" id="SSF51445">
    <property type="entry name" value="(Trans)glycosidases"/>
    <property type="match status" value="1"/>
</dbReference>
<dbReference type="Proteomes" id="UP000247476">
    <property type="component" value="Unassembled WGS sequence"/>
</dbReference>
<dbReference type="InterPro" id="IPR017853">
    <property type="entry name" value="GH"/>
</dbReference>
<dbReference type="GO" id="GO:0016787">
    <property type="term" value="F:hydrolase activity"/>
    <property type="evidence" value="ECO:0007669"/>
    <property type="project" value="UniProtKB-KW"/>
</dbReference>
<sequence>MMHNSLLIRDLLKSANGNPLHRGRRDPHRLYKAGVEAVELEEGRIALRGSWSVSLAPGSKPGWAEAADDLRDGLSKLSVRIDATASNTVTLSVDEALPDGAFRRTARPHAVTIGAKDARGLWAGVVYTEREIAVRGSAVIDAGDIVKTPSWPVQISQAPFGSNYLVPDLSADYLSDDAFRMLAHFGANGMTIYGDWLLYVRNEKYPELSSPDYERNIATLRDAVDRAGKYGVKLYYVAVSPKFAEDHPLFVRRPGLKGARIAPGQSGTKIHNLCSSDAEALELHGETMASLFREVPELGGLILIIGGESYYHCFMRPDKTGLPAGTKTNCPRCAARKPEDVVGDLLRVTGEAVRAANPDVPVLAWPYSAFAWSGDPAQLELLRGMAPEVGLLTTIEKDQWYKKDGYSKQIWDYSVDYTGPADNTLRQAEVTRERGLRLFIKHETALGLEFIQFPYVPALQRLGEKWANVSGLRPDGVLQSWMFFGMWGSRAEELGWWTSWRPDVPQAEAIERMARRDFGAAAPVLIEAWRAMSEAVSRLPCIPTYFKGPEFIGPAHPLLFEPDEPVPELFHCYLYYLQELEETFSTTVSEVKHSLVLEKLPVAYWSSIVRPDEGRELVPLMLDEYEAAAACAARSYALVRDLPEPDDDAGRIALAEEKLLIEAVSRTMATMRHSYRFLRAKAEYADRGDPEAMRDMVAAASAELDNARAARAVWEKAPWLNIGLRVDGKYPDNLEMLDAKIAMLERGLAVRAEIAAGASPASEEQGGRYGD</sequence>
<evidence type="ECO:0008006" key="4">
    <source>
        <dbReference type="Google" id="ProtNLM"/>
    </source>
</evidence>
<gene>
    <name evidence="2" type="ORF">DLM86_27830</name>
</gene>
<protein>
    <recommendedName>
        <fullName evidence="4">Beta-hexosaminidase bacterial type N-terminal domain-containing protein</fullName>
    </recommendedName>
</protein>
<accession>A0A2V5KAN6</accession>
<reference evidence="2 3" key="1">
    <citation type="submission" date="2018-05" db="EMBL/GenBank/DDBJ databases">
        <title>Paenibacillus flagellatus sp. nov., isolated from selenium mineral soil.</title>
        <authorList>
            <person name="Dai X."/>
        </authorList>
    </citation>
    <scope>NUCLEOTIDE SEQUENCE [LARGE SCALE GENOMIC DNA]</scope>
    <source>
        <strain evidence="2 3">DXL2</strain>
    </source>
</reference>
<keyword evidence="1" id="KW-0378">Hydrolase</keyword>
<dbReference type="GO" id="GO:0005975">
    <property type="term" value="P:carbohydrate metabolic process"/>
    <property type="evidence" value="ECO:0007669"/>
    <property type="project" value="UniProtKB-ARBA"/>
</dbReference>
<name>A0A2V5KAN6_9BACL</name>
<organism evidence="2 3">
    <name type="scientific">Paenibacillus flagellatus</name>
    <dbReference type="NCBI Taxonomy" id="2211139"/>
    <lineage>
        <taxon>Bacteria</taxon>
        <taxon>Bacillati</taxon>
        <taxon>Bacillota</taxon>
        <taxon>Bacilli</taxon>
        <taxon>Bacillales</taxon>
        <taxon>Paenibacillaceae</taxon>
        <taxon>Paenibacillus</taxon>
    </lineage>
</organism>
<dbReference type="InterPro" id="IPR029018">
    <property type="entry name" value="Hex-like_dom2"/>
</dbReference>
<evidence type="ECO:0000256" key="1">
    <source>
        <dbReference type="ARBA" id="ARBA00022801"/>
    </source>
</evidence>